<proteinExistence type="predicted"/>
<reference evidence="1 2" key="1">
    <citation type="submission" date="2018-08" db="EMBL/GenBank/DDBJ databases">
        <title>A genome reference for cultivated species of the human gut microbiota.</title>
        <authorList>
            <person name="Zou Y."/>
            <person name="Xue W."/>
            <person name="Luo G."/>
        </authorList>
    </citation>
    <scope>NUCLEOTIDE SEQUENCE [LARGE SCALE GENOMIC DNA]</scope>
    <source>
        <strain evidence="1 2">AM25-6</strain>
    </source>
</reference>
<sequence>MRKITDKLLSLLFEFDNICNNYNFNYIVGGNLPGFINNQEISDINIISVYMLPKDILKLISLSEKGNIGNNRKIEYIGNNPNYPDFSARYVDISTTYIECQEINLYKYQGMFIELIPVRSKSNGGKKNLLYGTLEKIYECSDIRRMDISYYKMRIIIYHLFKLFRKLTGYKIDKFIFKKMCEYYELNENNNKVYFKNMFKFCVNMPLEIFSKTVYVDYLGFRIRLPEKNKKYCSKLYITKIKTLLYPKKLKNPSSILIINPHISYDSILSIFNIKDYQNECNKVRKEIYQCNISYKNRRKHYNMAWREVRKLYSENLINKNAIKMDD</sequence>
<accession>A0A3E3DYZ4</accession>
<dbReference type="RefSeq" id="WP_117532012.1">
    <property type="nucleotide sequence ID" value="NZ_QUSM01000003.1"/>
</dbReference>
<dbReference type="AlphaFoldDB" id="A0A3E3DYZ4"/>
<organism evidence="1 2">
    <name type="scientific">Anaerofustis stercorihominis</name>
    <dbReference type="NCBI Taxonomy" id="214853"/>
    <lineage>
        <taxon>Bacteria</taxon>
        <taxon>Bacillati</taxon>
        <taxon>Bacillota</taxon>
        <taxon>Clostridia</taxon>
        <taxon>Eubacteriales</taxon>
        <taxon>Eubacteriaceae</taxon>
        <taxon>Anaerofustis</taxon>
    </lineage>
</organism>
<dbReference type="Proteomes" id="UP000261212">
    <property type="component" value="Unassembled WGS sequence"/>
</dbReference>
<dbReference type="EMBL" id="QUSM01000003">
    <property type="protein sequence ID" value="RGD74169.1"/>
    <property type="molecule type" value="Genomic_DNA"/>
</dbReference>
<protein>
    <submittedName>
        <fullName evidence="1">Uncharacterized protein</fullName>
    </submittedName>
</protein>
<comment type="caution">
    <text evidence="1">The sequence shown here is derived from an EMBL/GenBank/DDBJ whole genome shotgun (WGS) entry which is preliminary data.</text>
</comment>
<evidence type="ECO:0000313" key="2">
    <source>
        <dbReference type="Proteomes" id="UP000261212"/>
    </source>
</evidence>
<gene>
    <name evidence="1" type="ORF">DW687_05220</name>
</gene>
<evidence type="ECO:0000313" key="1">
    <source>
        <dbReference type="EMBL" id="RGD74169.1"/>
    </source>
</evidence>
<name>A0A3E3DYZ4_9FIRM</name>